<dbReference type="AlphaFoldDB" id="A0A0N5APX1"/>
<keyword evidence="1" id="KW-1185">Reference proteome</keyword>
<dbReference type="WBParaSite" id="SMUV_0000671301-mRNA-1">
    <property type="protein sequence ID" value="SMUV_0000671301-mRNA-1"/>
    <property type="gene ID" value="SMUV_0000671301"/>
</dbReference>
<proteinExistence type="predicted"/>
<protein>
    <submittedName>
        <fullName evidence="2">Uncharacterized protein</fullName>
    </submittedName>
</protein>
<accession>A0A0N5APX1</accession>
<evidence type="ECO:0000313" key="2">
    <source>
        <dbReference type="WBParaSite" id="SMUV_0000671301-mRNA-1"/>
    </source>
</evidence>
<dbReference type="Proteomes" id="UP000046393">
    <property type="component" value="Unplaced"/>
</dbReference>
<name>A0A0N5APX1_9BILA</name>
<reference evidence="2" key="1">
    <citation type="submission" date="2017-02" db="UniProtKB">
        <authorList>
            <consortium name="WormBaseParasite"/>
        </authorList>
    </citation>
    <scope>IDENTIFICATION</scope>
</reference>
<organism evidence="1 2">
    <name type="scientific">Syphacia muris</name>
    <dbReference type="NCBI Taxonomy" id="451379"/>
    <lineage>
        <taxon>Eukaryota</taxon>
        <taxon>Metazoa</taxon>
        <taxon>Ecdysozoa</taxon>
        <taxon>Nematoda</taxon>
        <taxon>Chromadorea</taxon>
        <taxon>Rhabditida</taxon>
        <taxon>Spirurina</taxon>
        <taxon>Oxyuridomorpha</taxon>
        <taxon>Oxyuroidea</taxon>
        <taxon>Oxyuridae</taxon>
        <taxon>Syphacia</taxon>
    </lineage>
</organism>
<evidence type="ECO:0000313" key="1">
    <source>
        <dbReference type="Proteomes" id="UP000046393"/>
    </source>
</evidence>
<sequence length="104" mass="11551">MRNRRNLMMMGVFKMKLQFATIRSLLLKNSSTSFFCLLLQKRNDSTATVAAAAAAAADGDAVVSGSNSSSSGNLPVIIPLIYDTYRVLRERGKEREDFLEFNIQ</sequence>